<dbReference type="OrthoDB" id="4308077at2759"/>
<reference evidence="1" key="2">
    <citation type="journal article" date="2023" name="IMA Fungus">
        <title>Comparative genomic study of the Penicillium genus elucidates a diverse pangenome and 15 lateral gene transfer events.</title>
        <authorList>
            <person name="Petersen C."/>
            <person name="Sorensen T."/>
            <person name="Nielsen M.R."/>
            <person name="Sondergaard T.E."/>
            <person name="Sorensen J.L."/>
            <person name="Fitzpatrick D.A."/>
            <person name="Frisvad J.C."/>
            <person name="Nielsen K.L."/>
        </authorList>
    </citation>
    <scope>NUCLEOTIDE SEQUENCE</scope>
    <source>
        <strain evidence="1">IBT 30069</strain>
    </source>
</reference>
<protein>
    <submittedName>
        <fullName evidence="1">Uncharacterized protein</fullName>
    </submittedName>
</protein>
<evidence type="ECO:0000313" key="2">
    <source>
        <dbReference type="EMBL" id="KAJ5100995.1"/>
    </source>
</evidence>
<reference evidence="1" key="1">
    <citation type="submission" date="2022-11" db="EMBL/GenBank/DDBJ databases">
        <authorList>
            <person name="Petersen C."/>
        </authorList>
    </citation>
    <scope>NUCLEOTIDE SEQUENCE</scope>
    <source>
        <strain evidence="1">IBT 30069</strain>
    </source>
</reference>
<dbReference type="Proteomes" id="UP001149165">
    <property type="component" value="Unassembled WGS sequence"/>
</dbReference>
<gene>
    <name evidence="1" type="ORF">N7456_006841</name>
    <name evidence="2" type="ORF">N7456_007047</name>
</gene>
<evidence type="ECO:0000313" key="1">
    <source>
        <dbReference type="EMBL" id="KAJ5100789.1"/>
    </source>
</evidence>
<organism evidence="1 3">
    <name type="scientific">Penicillium angulare</name>
    <dbReference type="NCBI Taxonomy" id="116970"/>
    <lineage>
        <taxon>Eukaryota</taxon>
        <taxon>Fungi</taxon>
        <taxon>Dikarya</taxon>
        <taxon>Ascomycota</taxon>
        <taxon>Pezizomycotina</taxon>
        <taxon>Eurotiomycetes</taxon>
        <taxon>Eurotiomycetidae</taxon>
        <taxon>Eurotiales</taxon>
        <taxon>Aspergillaceae</taxon>
        <taxon>Penicillium</taxon>
    </lineage>
</organism>
<comment type="caution">
    <text evidence="1">The sequence shown here is derived from an EMBL/GenBank/DDBJ whole genome shotgun (WGS) entry which is preliminary data.</text>
</comment>
<keyword evidence="3" id="KW-1185">Reference proteome</keyword>
<dbReference type="AlphaFoldDB" id="A0A9W9FIL7"/>
<evidence type="ECO:0000313" key="3">
    <source>
        <dbReference type="Proteomes" id="UP001149165"/>
    </source>
</evidence>
<sequence>MSHPQTKHGENHFRRMPQEVFDMVANEISPNVTKQIANASLKHECADNILWRAIFASDEWINLAEHILKEATYMKVPGPIIIGRDLSSIGNPMDSNQQHHHILLACNDWTGDLRRHQEVFFNSLREDYRYLQKDHKVIFPKTILRTSPDGRCVSVPGITLYIQNLNGAADIELPRKDLKRLFDRKLIRTQYSSSSLKKVQTIKASDVCGLLNKELSTPGDLSPICSITFKTCIGPWQLSFSTPEAKKYDLKAVCRKVGYVTFVTGWEGVRKFHGRWWLLGNNH</sequence>
<dbReference type="EMBL" id="JAPQKH010000004">
    <property type="protein sequence ID" value="KAJ5100995.1"/>
    <property type="molecule type" value="Genomic_DNA"/>
</dbReference>
<accession>A0A9W9FIL7</accession>
<name>A0A9W9FIL7_9EURO</name>
<proteinExistence type="predicted"/>
<dbReference type="EMBL" id="JAPQKH010000004">
    <property type="protein sequence ID" value="KAJ5100789.1"/>
    <property type="molecule type" value="Genomic_DNA"/>
</dbReference>